<feature type="domain" description="SMP-30/Gluconolactonase/LRE-like region" evidence="3">
    <location>
        <begin position="69"/>
        <end position="290"/>
    </location>
</feature>
<dbReference type="PANTHER" id="PTHR31460:SF3">
    <property type="entry name" value="MESOCENTIN"/>
    <property type="match status" value="1"/>
</dbReference>
<dbReference type="InterPro" id="IPR053224">
    <property type="entry name" value="Sensory_adhesion_molecule"/>
</dbReference>
<evidence type="ECO:0000313" key="4">
    <source>
        <dbReference type="EMBL" id="GGU71387.1"/>
    </source>
</evidence>
<reference evidence="5" key="1">
    <citation type="journal article" date="2019" name="Int. J. Syst. Evol. Microbiol.">
        <title>The Global Catalogue of Microorganisms (GCM) 10K type strain sequencing project: providing services to taxonomists for standard genome sequencing and annotation.</title>
        <authorList>
            <consortium name="The Broad Institute Genomics Platform"/>
            <consortium name="The Broad Institute Genome Sequencing Center for Infectious Disease"/>
            <person name="Wu L."/>
            <person name="Ma J."/>
        </authorList>
    </citation>
    <scope>NUCLEOTIDE SEQUENCE [LARGE SCALE GENOMIC DNA]</scope>
    <source>
        <strain evidence="5">JCM 3399</strain>
    </source>
</reference>
<dbReference type="InterPro" id="IPR011042">
    <property type="entry name" value="6-blade_b-propeller_TolB-like"/>
</dbReference>
<gene>
    <name evidence="4" type="ORF">GCM10010211_41230</name>
</gene>
<dbReference type="InterPro" id="IPR015943">
    <property type="entry name" value="WD40/YVTN_repeat-like_dom_sf"/>
</dbReference>
<dbReference type="SUPFAM" id="SSF63829">
    <property type="entry name" value="Calcium-dependent phosphotriesterase"/>
    <property type="match status" value="1"/>
</dbReference>
<comment type="caution">
    <text evidence="4">The sequence shown here is derived from an EMBL/GenBank/DDBJ whole genome shotgun (WGS) entry which is preliminary data.</text>
</comment>
<dbReference type="Gene3D" id="2.120.10.30">
    <property type="entry name" value="TolB, C-terminal domain"/>
    <property type="match status" value="1"/>
</dbReference>
<proteinExistence type="predicted"/>
<feature type="chain" id="PRO_5045433877" description="SMP-30/Gluconolactonase/LRE-like region domain-containing protein" evidence="2">
    <location>
        <begin position="32"/>
        <end position="353"/>
    </location>
</feature>
<accession>A0ABQ2V6E4</accession>
<dbReference type="Gene3D" id="2.130.10.10">
    <property type="entry name" value="YVTN repeat-like/Quinoprotein amine dehydrogenase"/>
    <property type="match status" value="1"/>
</dbReference>
<evidence type="ECO:0000313" key="5">
    <source>
        <dbReference type="Proteomes" id="UP000654471"/>
    </source>
</evidence>
<keyword evidence="5" id="KW-1185">Reference proteome</keyword>
<dbReference type="EMBL" id="BMRP01000014">
    <property type="protein sequence ID" value="GGU71387.1"/>
    <property type="molecule type" value="Genomic_DNA"/>
</dbReference>
<dbReference type="Pfam" id="PF08450">
    <property type="entry name" value="SGL"/>
    <property type="match status" value="1"/>
</dbReference>
<dbReference type="Proteomes" id="UP000654471">
    <property type="component" value="Unassembled WGS sequence"/>
</dbReference>
<sequence>MSRRTPRLPRRTLATATLVLTAVTVPLTATAHATPATTPSATRNTTLAPLHPHSPISTAFTLPGDRAYPESITADPRTGDLYISSYVTGAIYKATPGHHAAQVFLPSGTDGRTTANGVKVDRSGRLWVINSTAGVAVYNLHTRRLIARFDATTTGPTKPFVNDLAITPDGTAYLTDSSHGIIYRVTPHQLAHAATHGRHATLPPAYDLSATLPKTPDTIYTLNGIAAAPSGRYLLTVDMTAGTLYRVDVTSGAIRQVTLHGGDLRDGDGLEIRGTTLWATHNRSNTLTRWRLSDDGTTAHLERRLTDASLQTPTSIVHSHGRTYVTRSQFTKGGPMGPGTPQKPFTVAAVNGI</sequence>
<protein>
    <recommendedName>
        <fullName evidence="3">SMP-30/Gluconolactonase/LRE-like region domain-containing protein</fullName>
    </recommendedName>
</protein>
<dbReference type="RefSeq" id="WP_229852422.1">
    <property type="nucleotide sequence ID" value="NZ_BMRP01000014.1"/>
</dbReference>
<evidence type="ECO:0000256" key="1">
    <source>
        <dbReference type="SAM" id="MobiDB-lite"/>
    </source>
</evidence>
<dbReference type="PANTHER" id="PTHR31460">
    <property type="match status" value="1"/>
</dbReference>
<feature type="region of interest" description="Disordered" evidence="1">
    <location>
        <begin position="34"/>
        <end position="54"/>
    </location>
</feature>
<evidence type="ECO:0000256" key="2">
    <source>
        <dbReference type="SAM" id="SignalP"/>
    </source>
</evidence>
<organism evidence="4 5">
    <name type="scientific">Streptomyces albospinus</name>
    <dbReference type="NCBI Taxonomy" id="285515"/>
    <lineage>
        <taxon>Bacteria</taxon>
        <taxon>Bacillati</taxon>
        <taxon>Actinomycetota</taxon>
        <taxon>Actinomycetes</taxon>
        <taxon>Kitasatosporales</taxon>
        <taxon>Streptomycetaceae</taxon>
        <taxon>Streptomyces</taxon>
    </lineage>
</organism>
<name>A0ABQ2V6E4_9ACTN</name>
<feature type="signal peptide" evidence="2">
    <location>
        <begin position="1"/>
        <end position="31"/>
    </location>
</feature>
<feature type="compositionally biased region" description="Low complexity" evidence="1">
    <location>
        <begin position="34"/>
        <end position="48"/>
    </location>
</feature>
<evidence type="ECO:0000259" key="3">
    <source>
        <dbReference type="Pfam" id="PF08450"/>
    </source>
</evidence>
<dbReference type="InterPro" id="IPR013658">
    <property type="entry name" value="SGL"/>
</dbReference>
<keyword evidence="2" id="KW-0732">Signal</keyword>